<reference evidence="5" key="1">
    <citation type="submission" date="2016-10" db="EMBL/GenBank/DDBJ databases">
        <authorList>
            <person name="Varghese N."/>
            <person name="Submissions S."/>
        </authorList>
    </citation>
    <scope>NUCLEOTIDE SEQUENCE [LARGE SCALE GENOMIC DNA]</scope>
    <source>
        <strain evidence="5">DSM 19110</strain>
    </source>
</reference>
<dbReference type="EMBL" id="FNGY01000006">
    <property type="protein sequence ID" value="SDN11973.1"/>
    <property type="molecule type" value="Genomic_DNA"/>
</dbReference>
<accession>A0A1G9YU73</accession>
<evidence type="ECO:0000313" key="5">
    <source>
        <dbReference type="Proteomes" id="UP000183200"/>
    </source>
</evidence>
<sequence>MKRLLLILFTFAAISATKAQTGDPAMEGPKFGIGLDFTFPMGSFKDQTNYGVGGSLLYQHPVSKNLSITGNVGYLKLNGKKTILNLNYSEGFIPVKAGARYFLAENIYGGAELGVSISTASGNGSGTSFIYVPAVGVAFPVSDKGIVDVGVRYESWTRSSSTRSFIGIRAGYNF</sequence>
<evidence type="ECO:0000256" key="1">
    <source>
        <dbReference type="ARBA" id="ARBA00022729"/>
    </source>
</evidence>
<evidence type="ECO:0000313" key="4">
    <source>
        <dbReference type="EMBL" id="SDN11973.1"/>
    </source>
</evidence>
<feature type="domain" description="Outer membrane protein beta-barrel" evidence="3">
    <location>
        <begin position="9"/>
        <end position="174"/>
    </location>
</feature>
<feature type="signal peptide" evidence="2">
    <location>
        <begin position="1"/>
        <end position="19"/>
    </location>
</feature>
<dbReference type="Proteomes" id="UP000183200">
    <property type="component" value="Unassembled WGS sequence"/>
</dbReference>
<dbReference type="AlphaFoldDB" id="A0A1G9YU73"/>
<dbReference type="Pfam" id="PF13505">
    <property type="entry name" value="OMP_b-brl"/>
    <property type="match status" value="1"/>
</dbReference>
<keyword evidence="1 2" id="KW-0732">Signal</keyword>
<keyword evidence="5" id="KW-1185">Reference proteome</keyword>
<protein>
    <submittedName>
        <fullName evidence="4">Outer membrane protein beta-barrel domain-containing protein</fullName>
    </submittedName>
</protein>
<dbReference type="OrthoDB" id="668980at2"/>
<gene>
    <name evidence="4" type="ORF">SAMN05421820_106217</name>
</gene>
<dbReference type="RefSeq" id="WP_074609455.1">
    <property type="nucleotide sequence ID" value="NZ_FNGY01000006.1"/>
</dbReference>
<dbReference type="InterPro" id="IPR027385">
    <property type="entry name" value="Beta-barrel_OMP"/>
</dbReference>
<feature type="chain" id="PRO_5010212535" evidence="2">
    <location>
        <begin position="20"/>
        <end position="174"/>
    </location>
</feature>
<name>A0A1G9YU73_9SPHI</name>
<evidence type="ECO:0000256" key="2">
    <source>
        <dbReference type="SAM" id="SignalP"/>
    </source>
</evidence>
<dbReference type="InterPro" id="IPR011250">
    <property type="entry name" value="OMP/PagP_B-barrel"/>
</dbReference>
<proteinExistence type="predicted"/>
<dbReference type="STRING" id="430522.BFS30_14630"/>
<organism evidence="4 5">
    <name type="scientific">Pedobacter steynii</name>
    <dbReference type="NCBI Taxonomy" id="430522"/>
    <lineage>
        <taxon>Bacteria</taxon>
        <taxon>Pseudomonadati</taxon>
        <taxon>Bacteroidota</taxon>
        <taxon>Sphingobacteriia</taxon>
        <taxon>Sphingobacteriales</taxon>
        <taxon>Sphingobacteriaceae</taxon>
        <taxon>Pedobacter</taxon>
    </lineage>
</organism>
<evidence type="ECO:0000259" key="3">
    <source>
        <dbReference type="Pfam" id="PF13505"/>
    </source>
</evidence>
<dbReference type="SUPFAM" id="SSF56925">
    <property type="entry name" value="OMPA-like"/>
    <property type="match status" value="1"/>
</dbReference>